<proteinExistence type="predicted"/>
<sequence>MSSIFREYAHSHHKKDEDLSPFTLLPIIHTCRNWRLAAFSVASLWSFIVVSTHPSWTETLLKLSRKEPLIVHAFGPPSQKASFDQSLKVVLSQFSRVQEIHLSIPDESIGSFATFFHIPAPLLSVLDINILGRGVVDIAQVPETGLCSVKEISLRNITLPFVHSAMRPTIRRLSFDILAANEPQDPNFTQKVLILLEALPLLQELQIRSDVTSMPTYRRAVTLPHLHRLALDAHCNILGWLLGCMRFPYQASLLLTCKPWSGHSCVSFITSVASHLEGYLQQTSATPPLHMHVSPSRANDFELHVRLWHVRESTSSMPNSSEVPAVDLLIPTNPSPDVDFEKLLHPLPLSSVQELHFGLAKSIPLSTPSSPFGLLEVSVSSMRELEFLILDGWPESSVSGILEQSTPGEAPESFLFPCLKELVLRNLQYGCSDPGDTGNSTYKPLWEALQSRMKNGSPIRRLALESAIGFFADDVDTLDGVVNGMEFDWDGVEILEQRLGH</sequence>
<dbReference type="EMBL" id="JANAWD010000037">
    <property type="protein sequence ID" value="KAJ3489862.1"/>
    <property type="molecule type" value="Genomic_DNA"/>
</dbReference>
<evidence type="ECO:0008006" key="3">
    <source>
        <dbReference type="Google" id="ProtNLM"/>
    </source>
</evidence>
<comment type="caution">
    <text evidence="1">The sequence shown here is derived from an EMBL/GenBank/DDBJ whole genome shotgun (WGS) entry which is preliminary data.</text>
</comment>
<organism evidence="1 2">
    <name type="scientific">Meripilus lineatus</name>
    <dbReference type="NCBI Taxonomy" id="2056292"/>
    <lineage>
        <taxon>Eukaryota</taxon>
        <taxon>Fungi</taxon>
        <taxon>Dikarya</taxon>
        <taxon>Basidiomycota</taxon>
        <taxon>Agaricomycotina</taxon>
        <taxon>Agaricomycetes</taxon>
        <taxon>Polyporales</taxon>
        <taxon>Meripilaceae</taxon>
        <taxon>Meripilus</taxon>
    </lineage>
</organism>
<dbReference type="Proteomes" id="UP001212997">
    <property type="component" value="Unassembled WGS sequence"/>
</dbReference>
<evidence type="ECO:0000313" key="2">
    <source>
        <dbReference type="Proteomes" id="UP001212997"/>
    </source>
</evidence>
<keyword evidence="2" id="KW-1185">Reference proteome</keyword>
<name>A0AAD5YHZ8_9APHY</name>
<reference evidence="1" key="1">
    <citation type="submission" date="2022-07" db="EMBL/GenBank/DDBJ databases">
        <title>Genome Sequence of Physisporinus lineatus.</title>
        <authorList>
            <person name="Buettner E."/>
        </authorList>
    </citation>
    <scope>NUCLEOTIDE SEQUENCE</scope>
    <source>
        <strain evidence="1">VT162</strain>
    </source>
</reference>
<evidence type="ECO:0000313" key="1">
    <source>
        <dbReference type="EMBL" id="KAJ3489862.1"/>
    </source>
</evidence>
<protein>
    <recommendedName>
        <fullName evidence="3">F-box domain-containing protein</fullName>
    </recommendedName>
</protein>
<accession>A0AAD5YHZ8</accession>
<gene>
    <name evidence="1" type="ORF">NLI96_g1833</name>
</gene>
<dbReference type="AlphaFoldDB" id="A0AAD5YHZ8"/>